<name>A0AAJ2NK62_ALKPS</name>
<keyword evidence="1 8" id="KW-0963">Cytoplasm</keyword>
<comment type="function">
    <text evidence="8">Catalyzes the transfer of a phosphate group to glutamate to form L-glutamate 5-phosphate.</text>
</comment>
<evidence type="ECO:0000313" key="11">
    <source>
        <dbReference type="Proteomes" id="UP001285636"/>
    </source>
</evidence>
<comment type="subcellular location">
    <subcellularLocation>
        <location evidence="8">Cytoplasm</location>
    </subcellularLocation>
</comment>
<comment type="caution">
    <text evidence="10">The sequence shown here is derived from an EMBL/GenBank/DDBJ whole genome shotgun (WGS) entry which is preliminary data.</text>
</comment>
<keyword evidence="5 8" id="KW-0547">Nucleotide-binding</keyword>
<keyword evidence="7 8" id="KW-0067">ATP-binding</keyword>
<dbReference type="PROSITE" id="PS00902">
    <property type="entry name" value="GLUTAMATE_5_KINASE"/>
    <property type="match status" value="1"/>
</dbReference>
<dbReference type="CDD" id="cd04242">
    <property type="entry name" value="AAK_G5K_ProB"/>
    <property type="match status" value="1"/>
</dbReference>
<keyword evidence="4 8" id="KW-0808">Transferase</keyword>
<dbReference type="Proteomes" id="UP001285636">
    <property type="component" value="Unassembled WGS sequence"/>
</dbReference>
<feature type="binding site" evidence="8">
    <location>
        <position position="49"/>
    </location>
    <ligand>
        <name>substrate</name>
    </ligand>
</feature>
<dbReference type="InterPro" id="IPR015947">
    <property type="entry name" value="PUA-like_sf"/>
</dbReference>
<evidence type="ECO:0000256" key="2">
    <source>
        <dbReference type="ARBA" id="ARBA00022605"/>
    </source>
</evidence>
<dbReference type="GO" id="GO:0055129">
    <property type="term" value="P:L-proline biosynthetic process"/>
    <property type="evidence" value="ECO:0007669"/>
    <property type="project" value="UniProtKB-UniRule"/>
</dbReference>
<dbReference type="FunFam" id="3.40.1160.10:FF:000018">
    <property type="entry name" value="Glutamate 5-kinase"/>
    <property type="match status" value="1"/>
</dbReference>
<sequence length="373" mass="40005">MNRQRLVMKVGSSSLTGANGSLCLTKLREHVRAIAYAKKLGHEVVLVSSGAIAAGFSALGYPSRPSTTAGKQAAAAVGQGLLMQAYLAEFAAHDLTAAQLLLTREDFKDQKRYQNALQTLTELLKRSAIPIINENDSTSIEELTFGDNDMLSALVSGFIHADALCMITDVNGLYDSNPNQNPNAKKFHYIPEVTEDLFAYAGDSGSKVGTGGMKSKLMAAKTATPFGVNVFIGKSSGETTLEDLLLGKGDGTYIGSFKHASVMPASKQWLAVHSEASGQIKIDKGAERALLFEGKSLLPVGVVDVIGRFHENDVVEIVNEKNAVIGKGQTTLSASDLMLIKGMQSNQANEQIKLTKPVAIHRDQWVPLTKERI</sequence>
<feature type="binding site" evidence="8">
    <location>
        <begin position="168"/>
        <end position="169"/>
    </location>
    <ligand>
        <name>ATP</name>
        <dbReference type="ChEBI" id="CHEBI:30616"/>
    </ligand>
</feature>
<comment type="catalytic activity">
    <reaction evidence="8">
        <text>L-glutamate + ATP = L-glutamyl 5-phosphate + ADP</text>
        <dbReference type="Rhea" id="RHEA:14877"/>
        <dbReference type="ChEBI" id="CHEBI:29985"/>
        <dbReference type="ChEBI" id="CHEBI:30616"/>
        <dbReference type="ChEBI" id="CHEBI:58274"/>
        <dbReference type="ChEBI" id="CHEBI:456216"/>
        <dbReference type="EC" id="2.7.2.11"/>
    </reaction>
</comment>
<dbReference type="SUPFAM" id="SSF88697">
    <property type="entry name" value="PUA domain-like"/>
    <property type="match status" value="1"/>
</dbReference>
<keyword evidence="6 8" id="KW-0418">Kinase</keyword>
<dbReference type="InterPro" id="IPR011529">
    <property type="entry name" value="Glu_5kinase"/>
</dbReference>
<dbReference type="InterPro" id="IPR036393">
    <property type="entry name" value="AceGlu_kinase-like_sf"/>
</dbReference>
<dbReference type="CDD" id="cd21157">
    <property type="entry name" value="PUA_G5K"/>
    <property type="match status" value="1"/>
</dbReference>
<protein>
    <recommendedName>
        <fullName evidence="8">Glutamate 5-kinase</fullName>
        <ecNumber evidence="8">2.7.2.11</ecNumber>
    </recommendedName>
    <alternativeName>
        <fullName evidence="8">Gamma-glutamyl kinase</fullName>
        <shortName evidence="8">GK</shortName>
    </alternativeName>
</protein>
<dbReference type="PROSITE" id="PS50890">
    <property type="entry name" value="PUA"/>
    <property type="match status" value="1"/>
</dbReference>
<comment type="similarity">
    <text evidence="8">Belongs to the glutamate 5-kinase family.</text>
</comment>
<dbReference type="NCBIfam" id="TIGR01027">
    <property type="entry name" value="proB"/>
    <property type="match status" value="1"/>
</dbReference>
<comment type="pathway">
    <text evidence="8">Amino-acid biosynthesis; L-proline biosynthesis; L-glutamate 5-semialdehyde from L-glutamate: step 1/2.</text>
</comment>
<dbReference type="InterPro" id="IPR005715">
    <property type="entry name" value="Glu_5kinase/COase_Synthase"/>
</dbReference>
<dbReference type="RefSeq" id="WP_289236217.1">
    <property type="nucleotide sequence ID" value="NZ_CP117835.1"/>
</dbReference>
<evidence type="ECO:0000256" key="3">
    <source>
        <dbReference type="ARBA" id="ARBA00022650"/>
    </source>
</evidence>
<proteinExistence type="inferred from homology"/>
<evidence type="ECO:0000256" key="7">
    <source>
        <dbReference type="ARBA" id="ARBA00022840"/>
    </source>
</evidence>
<accession>A0AAJ2NK62</accession>
<evidence type="ECO:0000256" key="1">
    <source>
        <dbReference type="ARBA" id="ARBA00022490"/>
    </source>
</evidence>
<organism evidence="10 11">
    <name type="scientific">Alkalihalophilus pseudofirmus</name>
    <name type="common">Bacillus pseudofirmus</name>
    <dbReference type="NCBI Taxonomy" id="79885"/>
    <lineage>
        <taxon>Bacteria</taxon>
        <taxon>Bacillati</taxon>
        <taxon>Bacillota</taxon>
        <taxon>Bacilli</taxon>
        <taxon>Bacillales</taxon>
        <taxon>Bacillaceae</taxon>
        <taxon>Alkalihalophilus</taxon>
    </lineage>
</organism>
<dbReference type="GO" id="GO:0005829">
    <property type="term" value="C:cytosol"/>
    <property type="evidence" value="ECO:0007669"/>
    <property type="project" value="TreeGrafter"/>
</dbReference>
<feature type="binding site" evidence="8">
    <location>
        <position position="136"/>
    </location>
    <ligand>
        <name>substrate</name>
    </ligand>
</feature>
<dbReference type="SMART" id="SM00359">
    <property type="entry name" value="PUA"/>
    <property type="match status" value="1"/>
</dbReference>
<keyword evidence="2 8" id="KW-0028">Amino-acid biosynthesis</keyword>
<dbReference type="GO" id="GO:0003723">
    <property type="term" value="F:RNA binding"/>
    <property type="evidence" value="ECO:0007669"/>
    <property type="project" value="InterPro"/>
</dbReference>
<dbReference type="InterPro" id="IPR041739">
    <property type="entry name" value="G5K_ProB"/>
</dbReference>
<dbReference type="EMBL" id="JAWJAY010000001">
    <property type="protein sequence ID" value="MDV2884137.1"/>
    <property type="molecule type" value="Genomic_DNA"/>
</dbReference>
<evidence type="ECO:0000313" key="10">
    <source>
        <dbReference type="EMBL" id="MDV2884137.1"/>
    </source>
</evidence>
<dbReference type="InterPro" id="IPR001057">
    <property type="entry name" value="Glu/AcGlu_kinase"/>
</dbReference>
<evidence type="ECO:0000256" key="4">
    <source>
        <dbReference type="ARBA" id="ARBA00022679"/>
    </source>
</evidence>
<dbReference type="InterPro" id="IPR002478">
    <property type="entry name" value="PUA"/>
</dbReference>
<dbReference type="PANTHER" id="PTHR43654:SF1">
    <property type="entry name" value="ISOPENTENYL PHOSPHATE KINASE"/>
    <property type="match status" value="1"/>
</dbReference>
<dbReference type="GO" id="GO:0004349">
    <property type="term" value="F:glutamate 5-kinase activity"/>
    <property type="evidence" value="ECO:0007669"/>
    <property type="project" value="UniProtKB-UniRule"/>
</dbReference>
<reference evidence="10" key="1">
    <citation type="submission" date="2023-10" db="EMBL/GenBank/DDBJ databases">
        <title>Screening of Alkalihalophilus pseudofirmusBZ-TG-HK211 and Its Alleviation of Salt Stress on Rapeseed Growth.</title>
        <authorList>
            <person name="Zhao B."/>
            <person name="Guo T."/>
        </authorList>
    </citation>
    <scope>NUCLEOTIDE SEQUENCE</scope>
    <source>
        <strain evidence="10">BZ-TG-HK211</strain>
    </source>
</reference>
<dbReference type="AlphaFoldDB" id="A0AAJ2NK62"/>
<feature type="binding site" evidence="8">
    <location>
        <position position="9"/>
    </location>
    <ligand>
        <name>ATP</name>
        <dbReference type="ChEBI" id="CHEBI:30616"/>
    </ligand>
</feature>
<dbReference type="PIRSF" id="PIRSF000729">
    <property type="entry name" value="GK"/>
    <property type="match status" value="1"/>
</dbReference>
<evidence type="ECO:0000256" key="5">
    <source>
        <dbReference type="ARBA" id="ARBA00022741"/>
    </source>
</evidence>
<dbReference type="EC" id="2.7.2.11" evidence="8"/>
<dbReference type="PANTHER" id="PTHR43654">
    <property type="entry name" value="GLUTAMATE 5-KINASE"/>
    <property type="match status" value="1"/>
</dbReference>
<gene>
    <name evidence="8 10" type="primary">proB</name>
    <name evidence="10" type="ORF">RYX45_03035</name>
</gene>
<feature type="binding site" evidence="8">
    <location>
        <position position="148"/>
    </location>
    <ligand>
        <name>substrate</name>
    </ligand>
</feature>
<feature type="binding site" evidence="8">
    <location>
        <begin position="210"/>
        <end position="216"/>
    </location>
    <ligand>
        <name>ATP</name>
        <dbReference type="ChEBI" id="CHEBI:30616"/>
    </ligand>
</feature>
<dbReference type="InterPro" id="IPR019797">
    <property type="entry name" value="Glutamate_5-kinase_CS"/>
</dbReference>
<dbReference type="InterPro" id="IPR001048">
    <property type="entry name" value="Asp/Glu/Uridylate_kinase"/>
</dbReference>
<dbReference type="PRINTS" id="PR00474">
    <property type="entry name" value="GLU5KINASE"/>
</dbReference>
<evidence type="ECO:0000256" key="8">
    <source>
        <dbReference type="HAMAP-Rule" id="MF_00456"/>
    </source>
</evidence>
<dbReference type="Pfam" id="PF01472">
    <property type="entry name" value="PUA"/>
    <property type="match status" value="1"/>
</dbReference>
<dbReference type="Pfam" id="PF00696">
    <property type="entry name" value="AA_kinase"/>
    <property type="match status" value="1"/>
</dbReference>
<dbReference type="Gene3D" id="3.40.1160.10">
    <property type="entry name" value="Acetylglutamate kinase-like"/>
    <property type="match status" value="1"/>
</dbReference>
<dbReference type="InterPro" id="IPR036974">
    <property type="entry name" value="PUA_sf"/>
</dbReference>
<keyword evidence="3 8" id="KW-0641">Proline biosynthesis</keyword>
<dbReference type="SUPFAM" id="SSF53633">
    <property type="entry name" value="Carbamate kinase-like"/>
    <property type="match status" value="1"/>
</dbReference>
<dbReference type="HAMAP" id="MF_00456">
    <property type="entry name" value="ProB"/>
    <property type="match status" value="1"/>
</dbReference>
<dbReference type="GO" id="GO:0005524">
    <property type="term" value="F:ATP binding"/>
    <property type="evidence" value="ECO:0007669"/>
    <property type="project" value="UniProtKB-KW"/>
</dbReference>
<dbReference type="Gene3D" id="2.30.130.10">
    <property type="entry name" value="PUA domain"/>
    <property type="match status" value="1"/>
</dbReference>
<evidence type="ECO:0000256" key="6">
    <source>
        <dbReference type="ARBA" id="ARBA00022777"/>
    </source>
</evidence>
<feature type="domain" description="PUA" evidence="9">
    <location>
        <begin position="278"/>
        <end position="359"/>
    </location>
</feature>
<evidence type="ECO:0000259" key="9">
    <source>
        <dbReference type="SMART" id="SM00359"/>
    </source>
</evidence>